<gene>
    <name evidence="9 12" type="primary">lspA</name>
    <name evidence="12" type="ORF">CJ198_02810</name>
</gene>
<evidence type="ECO:0000313" key="13">
    <source>
        <dbReference type="Proteomes" id="UP000235703"/>
    </source>
</evidence>
<evidence type="ECO:0000256" key="7">
    <source>
        <dbReference type="ARBA" id="ARBA00022989"/>
    </source>
</evidence>
<dbReference type="GO" id="GO:0006508">
    <property type="term" value="P:proteolysis"/>
    <property type="evidence" value="ECO:0007669"/>
    <property type="project" value="UniProtKB-KW"/>
</dbReference>
<keyword evidence="5 9" id="KW-0064">Aspartyl protease</keyword>
<comment type="subcellular location">
    <subcellularLocation>
        <location evidence="9">Cell membrane</location>
        <topology evidence="9">Multi-pass membrane protein</topology>
    </subcellularLocation>
</comment>
<organism evidence="12 13">
    <name type="scientific">Brevibacterium luteolum</name>
    <dbReference type="NCBI Taxonomy" id="199591"/>
    <lineage>
        <taxon>Bacteria</taxon>
        <taxon>Bacillati</taxon>
        <taxon>Actinomycetota</taxon>
        <taxon>Actinomycetes</taxon>
        <taxon>Micrococcales</taxon>
        <taxon>Brevibacteriaceae</taxon>
        <taxon>Brevibacterium</taxon>
    </lineage>
</organism>
<evidence type="ECO:0000256" key="2">
    <source>
        <dbReference type="ARBA" id="ARBA00022475"/>
    </source>
</evidence>
<feature type="transmembrane region" description="Helical" evidence="9">
    <location>
        <begin position="79"/>
        <end position="97"/>
    </location>
</feature>
<comment type="similarity">
    <text evidence="1 9 10">Belongs to the peptidase A8 family.</text>
</comment>
<dbReference type="GO" id="GO:0004190">
    <property type="term" value="F:aspartic-type endopeptidase activity"/>
    <property type="evidence" value="ECO:0007669"/>
    <property type="project" value="UniProtKB-UniRule"/>
</dbReference>
<evidence type="ECO:0000256" key="9">
    <source>
        <dbReference type="HAMAP-Rule" id="MF_00161"/>
    </source>
</evidence>
<comment type="catalytic activity">
    <reaction evidence="9">
        <text>Release of signal peptides from bacterial membrane prolipoproteins. Hydrolyzes -Xaa-Yaa-Zaa-|-(S,diacylglyceryl)Cys-, in which Xaa is hydrophobic (preferably Leu), and Yaa (Ala or Ser) and Zaa (Gly or Ala) have small, neutral side chains.</text>
        <dbReference type="EC" id="3.4.23.36"/>
    </reaction>
</comment>
<keyword evidence="6 9" id="KW-0378">Hydrolase</keyword>
<evidence type="ECO:0000256" key="11">
    <source>
        <dbReference type="SAM" id="MobiDB-lite"/>
    </source>
</evidence>
<name>A0A2N6PLM2_9MICO</name>
<sequence>MDSCIAEPRRTTVPQTSNRRLRIVLFAIAIAVLAVDQLTKFIAVQTLEGRERIPVIGELAGFTFYRNPGAALGMGENTTWLFALIAIGVFIAILVVSRKLGSRAWTAGLGMLLGGLTGNLVDRLFRPPGFFHGAVVDFIDLYFFVCNVADIAISAAAVTIVLTTLRNISVDGTAAGDDQSSGGDYDTPTEEARAQP</sequence>
<evidence type="ECO:0000256" key="1">
    <source>
        <dbReference type="ARBA" id="ARBA00006139"/>
    </source>
</evidence>
<keyword evidence="2 9" id="KW-1003">Cell membrane</keyword>
<dbReference type="UniPathway" id="UPA00665"/>
<evidence type="ECO:0000256" key="10">
    <source>
        <dbReference type="RuleBase" id="RU004181"/>
    </source>
</evidence>
<evidence type="ECO:0000256" key="3">
    <source>
        <dbReference type="ARBA" id="ARBA00022670"/>
    </source>
</evidence>
<dbReference type="OrthoDB" id="4308908at2"/>
<evidence type="ECO:0000256" key="5">
    <source>
        <dbReference type="ARBA" id="ARBA00022750"/>
    </source>
</evidence>
<dbReference type="AlphaFoldDB" id="A0A2N6PLM2"/>
<evidence type="ECO:0000313" key="12">
    <source>
        <dbReference type="EMBL" id="PMB99580.1"/>
    </source>
</evidence>
<keyword evidence="4 9" id="KW-0812">Transmembrane</keyword>
<evidence type="ECO:0000256" key="8">
    <source>
        <dbReference type="ARBA" id="ARBA00023136"/>
    </source>
</evidence>
<keyword evidence="7 9" id="KW-1133">Transmembrane helix</keyword>
<dbReference type="HAMAP" id="MF_00161">
    <property type="entry name" value="LspA"/>
    <property type="match status" value="1"/>
</dbReference>
<keyword evidence="3 9" id="KW-0645">Protease</keyword>
<dbReference type="NCBIfam" id="TIGR00077">
    <property type="entry name" value="lspA"/>
    <property type="match status" value="1"/>
</dbReference>
<dbReference type="InterPro" id="IPR001872">
    <property type="entry name" value="Peptidase_A8"/>
</dbReference>
<comment type="pathway">
    <text evidence="9">Protein modification; lipoprotein biosynthesis (signal peptide cleavage).</text>
</comment>
<comment type="function">
    <text evidence="9">This protein specifically catalyzes the removal of signal peptides from prolipoproteins.</text>
</comment>
<feature type="active site" evidence="9">
    <location>
        <position position="150"/>
    </location>
</feature>
<reference evidence="12 13" key="1">
    <citation type="submission" date="2017-09" db="EMBL/GenBank/DDBJ databases">
        <title>Bacterial strain isolated from the female urinary microbiota.</title>
        <authorList>
            <person name="Thomas-White K."/>
            <person name="Kumar N."/>
            <person name="Forster S."/>
            <person name="Putonti C."/>
            <person name="Lawley T."/>
            <person name="Wolfe A.J."/>
        </authorList>
    </citation>
    <scope>NUCLEOTIDE SEQUENCE [LARGE SCALE GENOMIC DNA]</scope>
    <source>
        <strain evidence="12 13">UMB0680</strain>
    </source>
</reference>
<keyword evidence="8 9" id="KW-0472">Membrane</keyword>
<comment type="caution">
    <text evidence="12">The sequence shown here is derived from an EMBL/GenBank/DDBJ whole genome shotgun (WGS) entry which is preliminary data.</text>
</comment>
<dbReference type="Proteomes" id="UP000235703">
    <property type="component" value="Unassembled WGS sequence"/>
</dbReference>
<feature type="transmembrane region" description="Helical" evidence="9">
    <location>
        <begin position="21"/>
        <end position="43"/>
    </location>
</feature>
<dbReference type="EC" id="3.4.23.36" evidence="9"/>
<dbReference type="PANTHER" id="PTHR33695">
    <property type="entry name" value="LIPOPROTEIN SIGNAL PEPTIDASE"/>
    <property type="match status" value="1"/>
</dbReference>
<dbReference type="PRINTS" id="PR00781">
    <property type="entry name" value="LIPOSIGPTASE"/>
</dbReference>
<keyword evidence="13" id="KW-1185">Reference proteome</keyword>
<evidence type="ECO:0000256" key="4">
    <source>
        <dbReference type="ARBA" id="ARBA00022692"/>
    </source>
</evidence>
<accession>A0A2N6PLM2</accession>
<protein>
    <recommendedName>
        <fullName evidence="9">Lipoprotein signal peptidase</fullName>
        <ecNumber evidence="9">3.4.23.36</ecNumber>
    </recommendedName>
    <alternativeName>
        <fullName evidence="9">Prolipoprotein signal peptidase</fullName>
    </alternativeName>
    <alternativeName>
        <fullName evidence="9">Signal peptidase II</fullName>
        <shortName evidence="9">SPase II</shortName>
    </alternativeName>
</protein>
<feature type="transmembrane region" description="Helical" evidence="9">
    <location>
        <begin position="141"/>
        <end position="162"/>
    </location>
</feature>
<feature type="active site" evidence="9">
    <location>
        <position position="137"/>
    </location>
</feature>
<dbReference type="EMBL" id="PNFZ01000001">
    <property type="protein sequence ID" value="PMB99580.1"/>
    <property type="molecule type" value="Genomic_DNA"/>
</dbReference>
<feature type="transmembrane region" description="Helical" evidence="9">
    <location>
        <begin position="104"/>
        <end position="121"/>
    </location>
</feature>
<dbReference type="Pfam" id="PF01252">
    <property type="entry name" value="Peptidase_A8"/>
    <property type="match status" value="1"/>
</dbReference>
<proteinExistence type="inferred from homology"/>
<feature type="region of interest" description="Disordered" evidence="11">
    <location>
        <begin position="175"/>
        <end position="196"/>
    </location>
</feature>
<dbReference type="GO" id="GO:0005886">
    <property type="term" value="C:plasma membrane"/>
    <property type="evidence" value="ECO:0007669"/>
    <property type="project" value="UniProtKB-SubCell"/>
</dbReference>
<evidence type="ECO:0000256" key="6">
    <source>
        <dbReference type="ARBA" id="ARBA00022801"/>
    </source>
</evidence>
<dbReference type="PANTHER" id="PTHR33695:SF1">
    <property type="entry name" value="LIPOPROTEIN SIGNAL PEPTIDASE"/>
    <property type="match status" value="1"/>
</dbReference>